<keyword evidence="10" id="KW-1185">Reference proteome</keyword>
<keyword evidence="9" id="KW-0378">Hydrolase</keyword>
<evidence type="ECO:0000256" key="4">
    <source>
        <dbReference type="ARBA" id="ARBA00022692"/>
    </source>
</evidence>
<comment type="subcellular location">
    <subcellularLocation>
        <location evidence="1 7">Cell membrane</location>
        <topology evidence="1 7">Multi-pass membrane protein</topology>
    </subcellularLocation>
</comment>
<evidence type="ECO:0000259" key="8">
    <source>
        <dbReference type="PROSITE" id="PS50928"/>
    </source>
</evidence>
<evidence type="ECO:0000256" key="7">
    <source>
        <dbReference type="RuleBase" id="RU363032"/>
    </source>
</evidence>
<dbReference type="PANTHER" id="PTHR43386">
    <property type="entry name" value="OLIGOPEPTIDE TRANSPORT SYSTEM PERMEASE PROTEIN APPC"/>
    <property type="match status" value="1"/>
</dbReference>
<reference evidence="9 10" key="1">
    <citation type="submission" date="2010-07" db="EMBL/GenBank/DDBJ databases">
        <authorList>
            <person name="Muzny D."/>
            <person name="Qin X."/>
            <person name="Deng J."/>
            <person name="Jiang H."/>
            <person name="Liu Y."/>
            <person name="Qu J."/>
            <person name="Song X.-Z."/>
            <person name="Zhang L."/>
            <person name="Thornton R."/>
            <person name="Coyle M."/>
            <person name="Francisco L."/>
            <person name="Jackson L."/>
            <person name="Javaid M."/>
            <person name="Korchina V."/>
            <person name="Kovar C."/>
            <person name="Mata R."/>
            <person name="Mathew T."/>
            <person name="Ngo R."/>
            <person name="Nguyen L."/>
            <person name="Nguyen N."/>
            <person name="Okwuonu G."/>
            <person name="Ongeri F."/>
            <person name="Pham C."/>
            <person name="Simmons D."/>
            <person name="Wilczek-Boney K."/>
            <person name="Hale W."/>
            <person name="Jakkamsetti A."/>
            <person name="Pham P."/>
            <person name="Ruth R."/>
            <person name="San Lucas F."/>
            <person name="Warren J."/>
            <person name="Zhang J."/>
            <person name="Zhao Z."/>
            <person name="Zhou C."/>
            <person name="Zhu D."/>
            <person name="Lee S."/>
            <person name="Bess C."/>
            <person name="Blankenburg K."/>
            <person name="Forbes L."/>
            <person name="Fu Q."/>
            <person name="Gubbala S."/>
            <person name="Hirani K."/>
            <person name="Jayaseelan J.C."/>
            <person name="Lara F."/>
            <person name="Munidasa M."/>
            <person name="Palculict T."/>
            <person name="Patil S."/>
            <person name="Pu L.-L."/>
            <person name="Saada N."/>
            <person name="Tang L."/>
            <person name="Weissenberger G."/>
            <person name="Zhu Y."/>
            <person name="Hemphill L."/>
            <person name="Shang Y."/>
            <person name="Youmans B."/>
            <person name="Ayvaz T."/>
            <person name="Ross M."/>
            <person name="Santibanez J."/>
            <person name="Aqrawi P."/>
            <person name="Gross S."/>
            <person name="Joshi V."/>
            <person name="Fowler G."/>
            <person name="Nazareth L."/>
            <person name="Reid J."/>
            <person name="Worley K."/>
            <person name="Petrosino J."/>
            <person name="Highlander S."/>
            <person name="Gibbs R."/>
        </authorList>
    </citation>
    <scope>NUCLEOTIDE SEQUENCE [LARGE SCALE GENOMIC DNA]</scope>
    <source>
        <strain evidence="9 10">ATCC BAA-1640</strain>
    </source>
</reference>
<keyword evidence="4 7" id="KW-0812">Transmembrane</keyword>
<dbReference type="EC" id="3.6.3.-" evidence="9"/>
<dbReference type="STRING" id="862517.HMPREF9225_0994"/>
<evidence type="ECO:0000313" key="10">
    <source>
        <dbReference type="Proteomes" id="UP000003280"/>
    </source>
</evidence>
<evidence type="ECO:0000256" key="5">
    <source>
        <dbReference type="ARBA" id="ARBA00022989"/>
    </source>
</evidence>
<dbReference type="PANTHER" id="PTHR43386:SF1">
    <property type="entry name" value="D,D-DIPEPTIDE TRANSPORT SYSTEM PERMEASE PROTEIN DDPC-RELATED"/>
    <property type="match status" value="1"/>
</dbReference>
<feature type="transmembrane region" description="Helical" evidence="7">
    <location>
        <begin position="50"/>
        <end position="69"/>
    </location>
</feature>
<dbReference type="EMBL" id="AEEH01000039">
    <property type="protein sequence ID" value="EFM25345.1"/>
    <property type="molecule type" value="Genomic_DNA"/>
</dbReference>
<dbReference type="GO" id="GO:0055085">
    <property type="term" value="P:transmembrane transport"/>
    <property type="evidence" value="ECO:0007669"/>
    <property type="project" value="InterPro"/>
</dbReference>
<organism evidence="9 10">
    <name type="scientific">Peptoniphilus duerdenii ATCC BAA-1640</name>
    <dbReference type="NCBI Taxonomy" id="862517"/>
    <lineage>
        <taxon>Bacteria</taxon>
        <taxon>Bacillati</taxon>
        <taxon>Bacillota</taxon>
        <taxon>Tissierellia</taxon>
        <taxon>Tissierellales</taxon>
        <taxon>Peptoniphilaceae</taxon>
        <taxon>Peptoniphilus</taxon>
    </lineage>
</organism>
<keyword evidence="2 7" id="KW-0813">Transport</keyword>
<feature type="transmembrane region" description="Helical" evidence="7">
    <location>
        <begin position="151"/>
        <end position="171"/>
    </location>
</feature>
<dbReference type="HOGENOM" id="CLU_028518_1_4_9"/>
<proteinExistence type="inferred from homology"/>
<dbReference type="SUPFAM" id="SSF161098">
    <property type="entry name" value="MetI-like"/>
    <property type="match status" value="1"/>
</dbReference>
<evidence type="ECO:0000256" key="6">
    <source>
        <dbReference type="ARBA" id="ARBA00023136"/>
    </source>
</evidence>
<dbReference type="Proteomes" id="UP000003280">
    <property type="component" value="Unassembled WGS sequence"/>
</dbReference>
<dbReference type="CDD" id="cd06261">
    <property type="entry name" value="TM_PBP2"/>
    <property type="match status" value="1"/>
</dbReference>
<accession>E0NLF5</accession>
<dbReference type="AlphaFoldDB" id="E0NLF5"/>
<dbReference type="InterPro" id="IPR050366">
    <property type="entry name" value="BP-dependent_transpt_permease"/>
</dbReference>
<dbReference type="InterPro" id="IPR035906">
    <property type="entry name" value="MetI-like_sf"/>
</dbReference>
<dbReference type="GO" id="GO:0005886">
    <property type="term" value="C:plasma membrane"/>
    <property type="evidence" value="ECO:0007669"/>
    <property type="project" value="UniProtKB-SubCell"/>
</dbReference>
<name>E0NLF5_9FIRM</name>
<protein>
    <submittedName>
        <fullName evidence="9">ABC transporter, permease protein</fullName>
        <ecNumber evidence="9">3.6.3.-</ecNumber>
    </submittedName>
</protein>
<dbReference type="OrthoDB" id="9783218at2"/>
<comment type="caution">
    <text evidence="9">The sequence shown here is derived from an EMBL/GenBank/DDBJ whole genome shotgun (WGS) entry which is preliminary data.</text>
</comment>
<feature type="transmembrane region" description="Helical" evidence="7">
    <location>
        <begin position="177"/>
        <end position="195"/>
    </location>
</feature>
<comment type="similarity">
    <text evidence="7">Belongs to the binding-protein-dependent transport system permease family.</text>
</comment>
<evidence type="ECO:0000256" key="3">
    <source>
        <dbReference type="ARBA" id="ARBA00022475"/>
    </source>
</evidence>
<evidence type="ECO:0000256" key="1">
    <source>
        <dbReference type="ARBA" id="ARBA00004651"/>
    </source>
</evidence>
<feature type="transmembrane region" description="Helical" evidence="7">
    <location>
        <begin position="284"/>
        <end position="304"/>
    </location>
</feature>
<feature type="transmembrane region" description="Helical" evidence="7">
    <location>
        <begin position="252"/>
        <end position="272"/>
    </location>
</feature>
<dbReference type="RefSeq" id="WP_008901808.1">
    <property type="nucleotide sequence ID" value="NZ_GL397071.1"/>
</dbReference>
<sequence>MDKNKKEIAPNEAKESKAIDMKKLEEGKMENPMGFKVILREFEKDKVATVAFWLIVAFLSFIIITSFFISEDLVVKVDIFEKYARPSSESFWTWFGKDSGGRSVMALTIVGARNSVLIGFGVTVITTFVGLFVGLMVGYYGGKFDSVVMRIVDFISLLPVLMIIIVLVTMIKNFSAMSLVLIMSAFYWIGTARLVRSKALSESRRDYVNASKTMGTSDLKIMYGGILPNISSILIVDSTLALAGNIGIETSLSFLGFGLPANVPSLGTLIALASKPEIIQDKPYVWVPASLTILFLMLCINYVGQALRRASDARQRLG</sequence>
<feature type="domain" description="ABC transmembrane type-1" evidence="8">
    <location>
        <begin position="112"/>
        <end position="304"/>
    </location>
</feature>
<dbReference type="Gene3D" id="1.10.3720.10">
    <property type="entry name" value="MetI-like"/>
    <property type="match status" value="1"/>
</dbReference>
<dbReference type="GO" id="GO:0016787">
    <property type="term" value="F:hydrolase activity"/>
    <property type="evidence" value="ECO:0007669"/>
    <property type="project" value="UniProtKB-KW"/>
</dbReference>
<dbReference type="eggNOG" id="COG1173">
    <property type="taxonomic scope" value="Bacteria"/>
</dbReference>
<feature type="transmembrane region" description="Helical" evidence="7">
    <location>
        <begin position="116"/>
        <end position="139"/>
    </location>
</feature>
<keyword evidence="3" id="KW-1003">Cell membrane</keyword>
<dbReference type="PROSITE" id="PS50928">
    <property type="entry name" value="ABC_TM1"/>
    <property type="match status" value="1"/>
</dbReference>
<dbReference type="Pfam" id="PF00528">
    <property type="entry name" value="BPD_transp_1"/>
    <property type="match status" value="1"/>
</dbReference>
<keyword evidence="5 7" id="KW-1133">Transmembrane helix</keyword>
<keyword evidence="6 7" id="KW-0472">Membrane</keyword>
<evidence type="ECO:0000256" key="2">
    <source>
        <dbReference type="ARBA" id="ARBA00022448"/>
    </source>
</evidence>
<dbReference type="InterPro" id="IPR000515">
    <property type="entry name" value="MetI-like"/>
</dbReference>
<evidence type="ECO:0000313" key="9">
    <source>
        <dbReference type="EMBL" id="EFM25345.1"/>
    </source>
</evidence>
<gene>
    <name evidence="9" type="ORF">HMPREF9225_0994</name>
</gene>